<name>A0A9Q3FZ82_9BASI</name>
<dbReference type="EMBL" id="AVOT02051690">
    <property type="protein sequence ID" value="MBW0546695.1"/>
    <property type="molecule type" value="Genomic_DNA"/>
</dbReference>
<dbReference type="Proteomes" id="UP000765509">
    <property type="component" value="Unassembled WGS sequence"/>
</dbReference>
<evidence type="ECO:0000256" key="1">
    <source>
        <dbReference type="SAM" id="MobiDB-lite"/>
    </source>
</evidence>
<reference evidence="2" key="1">
    <citation type="submission" date="2021-03" db="EMBL/GenBank/DDBJ databases">
        <title>Draft genome sequence of rust myrtle Austropuccinia psidii MF-1, a brazilian biotype.</title>
        <authorList>
            <person name="Quecine M.C."/>
            <person name="Pachon D.M.R."/>
            <person name="Bonatelli M.L."/>
            <person name="Correr F.H."/>
            <person name="Franceschini L.M."/>
            <person name="Leite T.F."/>
            <person name="Margarido G.R.A."/>
            <person name="Almeida C.A."/>
            <person name="Ferrarezi J.A."/>
            <person name="Labate C.A."/>
        </authorList>
    </citation>
    <scope>NUCLEOTIDE SEQUENCE</scope>
    <source>
        <strain evidence="2">MF-1</strain>
    </source>
</reference>
<evidence type="ECO:0000313" key="2">
    <source>
        <dbReference type="EMBL" id="MBW0546695.1"/>
    </source>
</evidence>
<accession>A0A9Q3FZ82</accession>
<comment type="caution">
    <text evidence="2">The sequence shown here is derived from an EMBL/GenBank/DDBJ whole genome shotgun (WGS) entry which is preliminary data.</text>
</comment>
<keyword evidence="3" id="KW-1185">Reference proteome</keyword>
<organism evidence="2 3">
    <name type="scientific">Austropuccinia psidii MF-1</name>
    <dbReference type="NCBI Taxonomy" id="1389203"/>
    <lineage>
        <taxon>Eukaryota</taxon>
        <taxon>Fungi</taxon>
        <taxon>Dikarya</taxon>
        <taxon>Basidiomycota</taxon>
        <taxon>Pucciniomycotina</taxon>
        <taxon>Pucciniomycetes</taxon>
        <taxon>Pucciniales</taxon>
        <taxon>Sphaerophragmiaceae</taxon>
        <taxon>Austropuccinia</taxon>
    </lineage>
</organism>
<protein>
    <submittedName>
        <fullName evidence="2">Uncharacterized protein</fullName>
    </submittedName>
</protein>
<feature type="region of interest" description="Disordered" evidence="1">
    <location>
        <begin position="1"/>
        <end position="29"/>
    </location>
</feature>
<proteinExistence type="predicted"/>
<evidence type="ECO:0000313" key="3">
    <source>
        <dbReference type="Proteomes" id="UP000765509"/>
    </source>
</evidence>
<dbReference type="AlphaFoldDB" id="A0A9Q3FZ82"/>
<sequence length="114" mass="12854">MEVEANQLRTPEPQRTEGGIAEGEDSASSVSLELMTKKYARRRFKTSESVHFKSKPMTSRKWGHNSIMPHLKASEVKIQDPLGAEFITQGLPCNFVEARILIVLDRLNGSRPCR</sequence>
<gene>
    <name evidence="2" type="ORF">O181_086410</name>
</gene>